<reference evidence="2 3" key="1">
    <citation type="journal article" date="2018" name="Sci. Rep.">
        <title>Genomic signatures of local adaptation to the degree of environmental predictability in rotifers.</title>
        <authorList>
            <person name="Franch-Gras L."/>
            <person name="Hahn C."/>
            <person name="Garcia-Roger E.M."/>
            <person name="Carmona M.J."/>
            <person name="Serra M."/>
            <person name="Gomez A."/>
        </authorList>
    </citation>
    <scope>NUCLEOTIDE SEQUENCE [LARGE SCALE GENOMIC DNA]</scope>
    <source>
        <strain evidence="2">HYR1</strain>
    </source>
</reference>
<evidence type="ECO:0000256" key="1">
    <source>
        <dbReference type="SAM" id="Phobius"/>
    </source>
</evidence>
<keyword evidence="1" id="KW-0812">Transmembrane</keyword>
<organism evidence="2 3">
    <name type="scientific">Brachionus plicatilis</name>
    <name type="common">Marine rotifer</name>
    <name type="synonym">Brachionus muelleri</name>
    <dbReference type="NCBI Taxonomy" id="10195"/>
    <lineage>
        <taxon>Eukaryota</taxon>
        <taxon>Metazoa</taxon>
        <taxon>Spiralia</taxon>
        <taxon>Gnathifera</taxon>
        <taxon>Rotifera</taxon>
        <taxon>Eurotatoria</taxon>
        <taxon>Monogononta</taxon>
        <taxon>Pseudotrocha</taxon>
        <taxon>Ploima</taxon>
        <taxon>Brachionidae</taxon>
        <taxon>Brachionus</taxon>
    </lineage>
</organism>
<dbReference type="AlphaFoldDB" id="A0A3M7QJF3"/>
<name>A0A3M7QJF3_BRAPC</name>
<evidence type="ECO:0000313" key="3">
    <source>
        <dbReference type="Proteomes" id="UP000276133"/>
    </source>
</evidence>
<accession>A0A3M7QJF3</accession>
<proteinExistence type="predicted"/>
<dbReference type="EMBL" id="REGN01005970">
    <property type="protein sequence ID" value="RNA11393.1"/>
    <property type="molecule type" value="Genomic_DNA"/>
</dbReference>
<gene>
    <name evidence="2" type="ORF">BpHYR1_039000</name>
</gene>
<comment type="caution">
    <text evidence="2">The sequence shown here is derived from an EMBL/GenBank/DDBJ whole genome shotgun (WGS) entry which is preliminary data.</text>
</comment>
<keyword evidence="1" id="KW-0472">Membrane</keyword>
<keyword evidence="3" id="KW-1185">Reference proteome</keyword>
<evidence type="ECO:0000313" key="2">
    <source>
        <dbReference type="EMBL" id="RNA11393.1"/>
    </source>
</evidence>
<keyword evidence="1" id="KW-1133">Transmembrane helix</keyword>
<sequence length="69" mass="8007">MAKDIDVLGKVCCSPLNDNNYFQIKEELCLVSFNLKLDPYYLNNFFYFLLGPNLIIVPIINTISLELIY</sequence>
<dbReference type="Proteomes" id="UP000276133">
    <property type="component" value="Unassembled WGS sequence"/>
</dbReference>
<feature type="transmembrane region" description="Helical" evidence="1">
    <location>
        <begin position="45"/>
        <end position="68"/>
    </location>
</feature>
<protein>
    <submittedName>
        <fullName evidence="2">Uncharacterized protein</fullName>
    </submittedName>
</protein>